<feature type="compositionally biased region" description="Polar residues" evidence="8">
    <location>
        <begin position="225"/>
        <end position="241"/>
    </location>
</feature>
<dbReference type="eggNOG" id="COG2184">
    <property type="taxonomic scope" value="Bacteria"/>
</dbReference>
<gene>
    <name evidence="10" type="ordered locus">RPB_3724</name>
</gene>
<evidence type="ECO:0000259" key="9">
    <source>
        <dbReference type="PROSITE" id="PS51459"/>
    </source>
</evidence>
<dbReference type="Pfam" id="PF02661">
    <property type="entry name" value="Fic"/>
    <property type="match status" value="1"/>
</dbReference>
<evidence type="ECO:0000256" key="2">
    <source>
        <dbReference type="ARBA" id="ARBA00022695"/>
    </source>
</evidence>
<dbReference type="RefSeq" id="WP_011442603.1">
    <property type="nucleotide sequence ID" value="NC_007778.1"/>
</dbReference>
<dbReference type="PANTHER" id="PTHR39560">
    <property type="entry name" value="PROTEIN ADENYLYLTRANSFERASE FIC-RELATED"/>
    <property type="match status" value="1"/>
</dbReference>
<evidence type="ECO:0000256" key="6">
    <source>
        <dbReference type="ARBA" id="ARBA00047939"/>
    </source>
</evidence>
<dbReference type="OrthoDB" id="9813719at2"/>
<dbReference type="GO" id="GO:0051302">
    <property type="term" value="P:regulation of cell division"/>
    <property type="evidence" value="ECO:0007669"/>
    <property type="project" value="TreeGrafter"/>
</dbReference>
<organism evidence="10 11">
    <name type="scientific">Rhodopseudomonas palustris (strain HaA2)</name>
    <dbReference type="NCBI Taxonomy" id="316058"/>
    <lineage>
        <taxon>Bacteria</taxon>
        <taxon>Pseudomonadati</taxon>
        <taxon>Pseudomonadota</taxon>
        <taxon>Alphaproteobacteria</taxon>
        <taxon>Hyphomicrobiales</taxon>
        <taxon>Nitrobacteraceae</taxon>
        <taxon>Rhodopseudomonas</taxon>
    </lineage>
</organism>
<sequence length="241" mass="26931">MTFDPFGDLDTQGYLRNFEKEKDLAILRRLEHASFATGLSEAFATLARYEAICYEHVLDVHRILFEALYPWAGQDRTKTAPDIAVSKGRILFAHPNDIRPAVEYALTHGQDTSFMASKPGEVMGYLAYGHPFLDGNGRTIMVVHSVLAQRAGFSIDWAKTDKSSYLAALTEELETPGKSILDRYLQPLIRDPIAYERLGDSIMQTPGLAGDPDDTNVVLGKMSDPNVQNRYKQQQTNRSSS</sequence>
<dbReference type="AlphaFoldDB" id="Q2ITP1"/>
<reference evidence="10 11" key="1">
    <citation type="submission" date="2006-01" db="EMBL/GenBank/DDBJ databases">
        <title>Complete sequence of Rhodopseudomonas palustris HaA2.</title>
        <authorList>
            <consortium name="US DOE Joint Genome Institute"/>
            <person name="Copeland A."/>
            <person name="Lucas S."/>
            <person name="Lapidus A."/>
            <person name="Barry K."/>
            <person name="Detter J.C."/>
            <person name="Glavina T."/>
            <person name="Hammon N."/>
            <person name="Israni S."/>
            <person name="Pitluck S."/>
            <person name="Chain P."/>
            <person name="Malfatti S."/>
            <person name="Shin M."/>
            <person name="Vergez L."/>
            <person name="Schmutz J."/>
            <person name="Larimer F."/>
            <person name="Land M."/>
            <person name="Hauser L."/>
            <person name="Pelletier D.A."/>
            <person name="Kyrpides N."/>
            <person name="Anderson I."/>
            <person name="Oda Y."/>
            <person name="Harwood C.S."/>
            <person name="Richardson P."/>
        </authorList>
    </citation>
    <scope>NUCLEOTIDE SEQUENCE [LARGE SCALE GENOMIC DNA]</scope>
    <source>
        <strain evidence="10 11">HaA2</strain>
    </source>
</reference>
<dbReference type="Proteomes" id="UP000008809">
    <property type="component" value="Chromosome"/>
</dbReference>
<keyword evidence="4" id="KW-0067">ATP-binding</keyword>
<protein>
    <recommendedName>
        <fullName evidence="5">protein adenylyltransferase</fullName>
        <ecNumber evidence="5">2.7.7.108</ecNumber>
    </recommendedName>
</protein>
<evidence type="ECO:0000256" key="3">
    <source>
        <dbReference type="ARBA" id="ARBA00022741"/>
    </source>
</evidence>
<evidence type="ECO:0000256" key="7">
    <source>
        <dbReference type="ARBA" id="ARBA00048696"/>
    </source>
</evidence>
<dbReference type="InterPro" id="IPR036597">
    <property type="entry name" value="Fido-like_dom_sf"/>
</dbReference>
<comment type="catalytic activity">
    <reaction evidence="7">
        <text>L-tyrosyl-[protein] + ATP = O-(5'-adenylyl)-L-tyrosyl-[protein] + diphosphate</text>
        <dbReference type="Rhea" id="RHEA:54288"/>
        <dbReference type="Rhea" id="RHEA-COMP:10136"/>
        <dbReference type="Rhea" id="RHEA-COMP:13846"/>
        <dbReference type="ChEBI" id="CHEBI:30616"/>
        <dbReference type="ChEBI" id="CHEBI:33019"/>
        <dbReference type="ChEBI" id="CHEBI:46858"/>
        <dbReference type="ChEBI" id="CHEBI:83624"/>
        <dbReference type="EC" id="2.7.7.108"/>
    </reaction>
</comment>
<dbReference type="GO" id="GO:0005524">
    <property type="term" value="F:ATP binding"/>
    <property type="evidence" value="ECO:0007669"/>
    <property type="project" value="UniProtKB-KW"/>
</dbReference>
<dbReference type="GO" id="GO:0070733">
    <property type="term" value="F:AMPylase activity"/>
    <property type="evidence" value="ECO:0007669"/>
    <property type="project" value="UniProtKB-EC"/>
</dbReference>
<dbReference type="EMBL" id="CP000250">
    <property type="protein sequence ID" value="ABD08419.1"/>
    <property type="molecule type" value="Genomic_DNA"/>
</dbReference>
<evidence type="ECO:0000256" key="8">
    <source>
        <dbReference type="SAM" id="MobiDB-lite"/>
    </source>
</evidence>
<dbReference type="Gene3D" id="1.10.3290.10">
    <property type="entry name" value="Fido-like domain"/>
    <property type="match status" value="1"/>
</dbReference>
<dbReference type="KEGG" id="rpb:RPB_3724"/>
<name>Q2ITP1_RHOP2</name>
<evidence type="ECO:0000256" key="4">
    <source>
        <dbReference type="ARBA" id="ARBA00022840"/>
    </source>
</evidence>
<evidence type="ECO:0000256" key="1">
    <source>
        <dbReference type="ARBA" id="ARBA00022679"/>
    </source>
</evidence>
<proteinExistence type="predicted"/>
<evidence type="ECO:0000313" key="11">
    <source>
        <dbReference type="Proteomes" id="UP000008809"/>
    </source>
</evidence>
<dbReference type="HOGENOM" id="CLU_093097_0_0_5"/>
<keyword evidence="3" id="KW-0547">Nucleotide-binding</keyword>
<dbReference type="STRING" id="316058.RPB_3724"/>
<dbReference type="PROSITE" id="PS51459">
    <property type="entry name" value="FIDO"/>
    <property type="match status" value="1"/>
</dbReference>
<dbReference type="EC" id="2.7.7.108" evidence="5"/>
<accession>Q2ITP1</accession>
<keyword evidence="11" id="KW-1185">Reference proteome</keyword>
<keyword evidence="1" id="KW-0808">Transferase</keyword>
<dbReference type="InterPro" id="IPR003812">
    <property type="entry name" value="Fido"/>
</dbReference>
<dbReference type="PANTHER" id="PTHR39560:SF1">
    <property type="entry name" value="PROTEIN ADENYLYLTRANSFERASE FIC-RELATED"/>
    <property type="match status" value="1"/>
</dbReference>
<evidence type="ECO:0000313" key="10">
    <source>
        <dbReference type="EMBL" id="ABD08419.1"/>
    </source>
</evidence>
<feature type="domain" description="Fido" evidence="9">
    <location>
        <begin position="52"/>
        <end position="187"/>
    </location>
</feature>
<evidence type="ECO:0000256" key="5">
    <source>
        <dbReference type="ARBA" id="ARBA00034531"/>
    </source>
</evidence>
<comment type="catalytic activity">
    <reaction evidence="6">
        <text>L-threonyl-[protein] + ATP = 3-O-(5'-adenylyl)-L-threonyl-[protein] + diphosphate</text>
        <dbReference type="Rhea" id="RHEA:54292"/>
        <dbReference type="Rhea" id="RHEA-COMP:11060"/>
        <dbReference type="Rhea" id="RHEA-COMP:13847"/>
        <dbReference type="ChEBI" id="CHEBI:30013"/>
        <dbReference type="ChEBI" id="CHEBI:30616"/>
        <dbReference type="ChEBI" id="CHEBI:33019"/>
        <dbReference type="ChEBI" id="CHEBI:138113"/>
        <dbReference type="EC" id="2.7.7.108"/>
    </reaction>
</comment>
<dbReference type="SUPFAM" id="SSF140931">
    <property type="entry name" value="Fic-like"/>
    <property type="match status" value="1"/>
</dbReference>
<feature type="region of interest" description="Disordered" evidence="8">
    <location>
        <begin position="222"/>
        <end position="241"/>
    </location>
</feature>
<keyword evidence="2" id="KW-0548">Nucleotidyltransferase</keyword>